<feature type="signal peptide" evidence="1">
    <location>
        <begin position="1"/>
        <end position="17"/>
    </location>
</feature>
<protein>
    <submittedName>
        <fullName evidence="4">ShKT domain-containing protein</fullName>
    </submittedName>
</protein>
<sequence length="242" mass="26855">MILQIVVLLSSITFVLSESESVYDCGNKPTGTNCTSSLLGCCDRSFRQALGIDSKCNSAAIYDDPDCMRYAIEALYSSASVDEIFKVCSEFYNFKTCLGRTFRTCTSARWLIINGKPYTKAELYATIFAQYNFACGAGLDTFVTYDTCMSGILGTNSTVLKRCRDEFYINIQNSPDAKCLFLDQLTACYEKPFLDNCGVEAGWWGCEYERIGASLFLPECSPKCVAYQGISGRGRQAVKKVK</sequence>
<keyword evidence="3" id="KW-1185">Reference proteome</keyword>
<reference evidence="4" key="1">
    <citation type="submission" date="2017-02" db="UniProtKB">
        <authorList>
            <consortium name="WormBaseParasite"/>
        </authorList>
    </citation>
    <scope>IDENTIFICATION</scope>
</reference>
<keyword evidence="1" id="KW-0732">Signal</keyword>
<name>A0A0N4UWF8_ENTVE</name>
<dbReference type="AlphaFoldDB" id="A0A0N4UWF8"/>
<dbReference type="Proteomes" id="UP000274131">
    <property type="component" value="Unassembled WGS sequence"/>
</dbReference>
<evidence type="ECO:0000313" key="2">
    <source>
        <dbReference type="EMBL" id="VDD86386.1"/>
    </source>
</evidence>
<feature type="chain" id="PRO_5043122507" evidence="1">
    <location>
        <begin position="18"/>
        <end position="242"/>
    </location>
</feature>
<dbReference type="PANTHER" id="PTHR34311">
    <property type="entry name" value="PROTEIN CBG21698-RELATED"/>
    <property type="match status" value="1"/>
</dbReference>
<proteinExistence type="predicted"/>
<dbReference type="WBParaSite" id="EVEC_0000182101-mRNA-1">
    <property type="protein sequence ID" value="EVEC_0000182101-mRNA-1"/>
    <property type="gene ID" value="EVEC_0000182101"/>
</dbReference>
<dbReference type="PANTHER" id="PTHR34311:SF10">
    <property type="entry name" value="NEMATODE SPECIFIC PEPTIDE FAMILY-RELATED"/>
    <property type="match status" value="1"/>
</dbReference>
<evidence type="ECO:0000313" key="3">
    <source>
        <dbReference type="Proteomes" id="UP000274131"/>
    </source>
</evidence>
<accession>A0A0N4UWF8</accession>
<evidence type="ECO:0000313" key="4">
    <source>
        <dbReference type="WBParaSite" id="EVEC_0000182101-mRNA-1"/>
    </source>
</evidence>
<dbReference type="EMBL" id="UXUI01007223">
    <property type="protein sequence ID" value="VDD86386.1"/>
    <property type="molecule type" value="Genomic_DNA"/>
</dbReference>
<dbReference type="OrthoDB" id="5793387at2759"/>
<organism evidence="4">
    <name type="scientific">Enterobius vermicularis</name>
    <name type="common">Human pinworm</name>
    <dbReference type="NCBI Taxonomy" id="51028"/>
    <lineage>
        <taxon>Eukaryota</taxon>
        <taxon>Metazoa</taxon>
        <taxon>Ecdysozoa</taxon>
        <taxon>Nematoda</taxon>
        <taxon>Chromadorea</taxon>
        <taxon>Rhabditida</taxon>
        <taxon>Spirurina</taxon>
        <taxon>Oxyuridomorpha</taxon>
        <taxon>Oxyuroidea</taxon>
        <taxon>Oxyuridae</taxon>
        <taxon>Enterobius</taxon>
    </lineage>
</organism>
<evidence type="ECO:0000256" key="1">
    <source>
        <dbReference type="SAM" id="SignalP"/>
    </source>
</evidence>
<reference evidence="2 3" key="2">
    <citation type="submission" date="2018-10" db="EMBL/GenBank/DDBJ databases">
        <authorList>
            <consortium name="Pathogen Informatics"/>
        </authorList>
    </citation>
    <scope>NUCLEOTIDE SEQUENCE [LARGE SCALE GENOMIC DNA]</scope>
</reference>
<gene>
    <name evidence="2" type="ORF">EVEC_LOCUS1529</name>
</gene>